<feature type="region of interest" description="Disordered" evidence="1">
    <location>
        <begin position="435"/>
        <end position="477"/>
    </location>
</feature>
<gene>
    <name evidence="2" type="ORF">SCF082_LOCUS27608</name>
</gene>
<organism evidence="2 3">
    <name type="scientific">Durusdinium trenchii</name>
    <dbReference type="NCBI Taxonomy" id="1381693"/>
    <lineage>
        <taxon>Eukaryota</taxon>
        <taxon>Sar</taxon>
        <taxon>Alveolata</taxon>
        <taxon>Dinophyceae</taxon>
        <taxon>Suessiales</taxon>
        <taxon>Symbiodiniaceae</taxon>
        <taxon>Durusdinium</taxon>
    </lineage>
</organism>
<protein>
    <submittedName>
        <fullName evidence="2">Uncharacterized protein</fullName>
    </submittedName>
</protein>
<evidence type="ECO:0000313" key="2">
    <source>
        <dbReference type="EMBL" id="CAK9049938.1"/>
    </source>
</evidence>
<dbReference type="EMBL" id="CAXAMM010021446">
    <property type="protein sequence ID" value="CAK9049938.1"/>
    <property type="molecule type" value="Genomic_DNA"/>
</dbReference>
<evidence type="ECO:0000313" key="3">
    <source>
        <dbReference type="Proteomes" id="UP001642464"/>
    </source>
</evidence>
<dbReference type="Gene3D" id="3.40.50.300">
    <property type="entry name" value="P-loop containing nucleotide triphosphate hydrolases"/>
    <property type="match status" value="1"/>
</dbReference>
<name>A0ABP0MFS2_9DINO</name>
<comment type="caution">
    <text evidence="2">The sequence shown here is derived from an EMBL/GenBank/DDBJ whole genome shotgun (WGS) entry which is preliminary data.</text>
</comment>
<feature type="region of interest" description="Disordered" evidence="1">
    <location>
        <begin position="502"/>
        <end position="546"/>
    </location>
</feature>
<dbReference type="InterPro" id="IPR027417">
    <property type="entry name" value="P-loop_NTPase"/>
</dbReference>
<dbReference type="Pfam" id="PF17784">
    <property type="entry name" value="Sulfotransfer_4"/>
    <property type="match status" value="1"/>
</dbReference>
<sequence length="612" mass="68096">MDEPFHLLYREESKFVYPAVDPEMWFASYDKLISEINTFFRSTNKMLRGLKRGLHVDLGPFDPDHLKNFGRSTLDKACDKCHSWGCRFGHSDAQDSKQQCIQSYRKHLQNLTQAIPKDRLLIFNMSDGWDALMCLGMSGLEEDCDPCESPPDEPLKQVLIGKCPEAVSTDIHVALQSTWQREIVAASAGATRLEPLFALVSASDVQLQLLALEPILTQETEWDQAKLEKRVKQYFRNAAKNLEFNVKPWQELVEEYCDHVFASLFQALKERPWLTQVDFLMVVDAGVKELFPPYLLQHVPQLVFEQQVLSAHDRAFEEQRFAPMLWDTLFERIEDKAQKSRIYNALEAARKEAAMMSGEANAVENFLKAWVACSLREMLSQSKVPLEQDLPPELCRDIFHALIEAGALPLPLTQEGVPPESLVILDQAIEDGYAGNLPVPPAPTPKPKGKTAPAAYRPPTQNSVYKEPRVPTSAPVFNGKGGATLGLPRPAVSVAKGAGAAKGAGQFTPRTPGWQNPFSSQGQKRPLEQSFGGGKNGGAAPPAKWQKKPDLSQMNFARGHHLCTQKEDCIGDNQSALVQHVDDGVPGDLYCTACWAVFADADETLNAIPFDN</sequence>
<accession>A0ABP0MFS2</accession>
<dbReference type="InterPro" id="IPR040632">
    <property type="entry name" value="Sulfotransfer_4"/>
</dbReference>
<dbReference type="Proteomes" id="UP001642464">
    <property type="component" value="Unassembled WGS sequence"/>
</dbReference>
<keyword evidence="3" id="KW-1185">Reference proteome</keyword>
<reference evidence="2 3" key="1">
    <citation type="submission" date="2024-02" db="EMBL/GenBank/DDBJ databases">
        <authorList>
            <person name="Chen Y."/>
            <person name="Shah S."/>
            <person name="Dougan E. K."/>
            <person name="Thang M."/>
            <person name="Chan C."/>
        </authorList>
    </citation>
    <scope>NUCLEOTIDE SEQUENCE [LARGE SCALE GENOMIC DNA]</scope>
</reference>
<feature type="compositionally biased region" description="Polar residues" evidence="1">
    <location>
        <begin position="513"/>
        <end position="523"/>
    </location>
</feature>
<evidence type="ECO:0000256" key="1">
    <source>
        <dbReference type="SAM" id="MobiDB-lite"/>
    </source>
</evidence>
<proteinExistence type="predicted"/>